<evidence type="ECO:0000313" key="4">
    <source>
        <dbReference type="Proteomes" id="UP001500427"/>
    </source>
</evidence>
<name>A0ABP9JL32_9MICO</name>
<accession>A0ABP9JL32</accession>
<organism evidence="3 4">
    <name type="scientific">Terrabacter aeriphilus</name>
    <dbReference type="NCBI Taxonomy" id="515662"/>
    <lineage>
        <taxon>Bacteria</taxon>
        <taxon>Bacillati</taxon>
        <taxon>Actinomycetota</taxon>
        <taxon>Actinomycetes</taxon>
        <taxon>Micrococcales</taxon>
        <taxon>Intrasporangiaceae</taxon>
        <taxon>Terrabacter</taxon>
    </lineage>
</organism>
<comment type="caution">
    <text evidence="3">The sequence shown here is derived from an EMBL/GenBank/DDBJ whole genome shotgun (WGS) entry which is preliminary data.</text>
</comment>
<dbReference type="PANTHER" id="PTHR46268:SF6">
    <property type="entry name" value="UNIVERSAL STRESS PROTEIN UP12"/>
    <property type="match status" value="1"/>
</dbReference>
<protein>
    <submittedName>
        <fullName evidence="3">Universal stress protein</fullName>
    </submittedName>
</protein>
<dbReference type="EMBL" id="BAABIW010000028">
    <property type="protein sequence ID" value="GAA5035437.1"/>
    <property type="molecule type" value="Genomic_DNA"/>
</dbReference>
<feature type="domain" description="UspA" evidence="2">
    <location>
        <begin position="1"/>
        <end position="130"/>
    </location>
</feature>
<dbReference type="PRINTS" id="PR01438">
    <property type="entry name" value="UNVRSLSTRESS"/>
</dbReference>
<dbReference type="InterPro" id="IPR014729">
    <property type="entry name" value="Rossmann-like_a/b/a_fold"/>
</dbReference>
<keyword evidence="4" id="KW-1185">Reference proteome</keyword>
<dbReference type="Proteomes" id="UP001500427">
    <property type="component" value="Unassembled WGS sequence"/>
</dbReference>
<dbReference type="InterPro" id="IPR006015">
    <property type="entry name" value="Universal_stress_UspA"/>
</dbReference>
<gene>
    <name evidence="3" type="ORF">GCM10023258_37280</name>
</gene>
<reference evidence="4" key="1">
    <citation type="journal article" date="2019" name="Int. J. Syst. Evol. Microbiol.">
        <title>The Global Catalogue of Microorganisms (GCM) 10K type strain sequencing project: providing services to taxonomists for standard genome sequencing and annotation.</title>
        <authorList>
            <consortium name="The Broad Institute Genomics Platform"/>
            <consortium name="The Broad Institute Genome Sequencing Center for Infectious Disease"/>
            <person name="Wu L."/>
            <person name="Ma J."/>
        </authorList>
    </citation>
    <scope>NUCLEOTIDE SEQUENCE [LARGE SCALE GENOMIC DNA]</scope>
    <source>
        <strain evidence="4">JCM 17687</strain>
    </source>
</reference>
<evidence type="ECO:0000259" key="2">
    <source>
        <dbReference type="Pfam" id="PF00582"/>
    </source>
</evidence>
<dbReference type="Pfam" id="PF00582">
    <property type="entry name" value="Usp"/>
    <property type="match status" value="1"/>
</dbReference>
<sequence>MFARIVVGYIPTAEGVAALDAAVELARQDGAHLTVVNTGRDGNYADPTFASAEDIDTIDLQLANADVAHDVRQPTSGRAAADEILAAATEVEADLVVIGVRRRSPVGKLVTGSTAQQILLDAPCAVLAVKARP</sequence>
<evidence type="ECO:0000313" key="3">
    <source>
        <dbReference type="EMBL" id="GAA5035437.1"/>
    </source>
</evidence>
<comment type="similarity">
    <text evidence="1">Belongs to the universal stress protein A family.</text>
</comment>
<dbReference type="SUPFAM" id="SSF52402">
    <property type="entry name" value="Adenine nucleotide alpha hydrolases-like"/>
    <property type="match status" value="1"/>
</dbReference>
<dbReference type="InterPro" id="IPR006016">
    <property type="entry name" value="UspA"/>
</dbReference>
<proteinExistence type="inferred from homology"/>
<dbReference type="RefSeq" id="WP_345509029.1">
    <property type="nucleotide sequence ID" value="NZ_BAABIW010000028.1"/>
</dbReference>
<evidence type="ECO:0000256" key="1">
    <source>
        <dbReference type="ARBA" id="ARBA00008791"/>
    </source>
</evidence>
<dbReference type="Gene3D" id="3.40.50.620">
    <property type="entry name" value="HUPs"/>
    <property type="match status" value="1"/>
</dbReference>
<dbReference type="CDD" id="cd00293">
    <property type="entry name" value="USP-like"/>
    <property type="match status" value="1"/>
</dbReference>
<dbReference type="PANTHER" id="PTHR46268">
    <property type="entry name" value="STRESS RESPONSE PROTEIN NHAX"/>
    <property type="match status" value="1"/>
</dbReference>